<accession>A0AAU8LE28</accession>
<evidence type="ECO:0000313" key="2">
    <source>
        <dbReference type="EMBL" id="XCN66846.1"/>
    </source>
</evidence>
<feature type="chain" id="PRO_5043627739" description="Lipoprotein" evidence="1">
    <location>
        <begin position="19"/>
        <end position="106"/>
    </location>
</feature>
<dbReference type="EMBL" id="CP159362">
    <property type="protein sequence ID" value="XCN66846.1"/>
    <property type="molecule type" value="Genomic_DNA"/>
</dbReference>
<name>A0AAU8LE28_PSESX</name>
<reference evidence="2" key="1">
    <citation type="journal article" date="2014" name="Genome Announc.">
        <title>Draft Genome Sequences of a Phylogenetically Diverse Suite of Pseudomonas syringae Strains from Multiple Source Populations.</title>
        <authorList>
            <person name="Baltrus D.A."/>
            <person name="Yourstone S."/>
            <person name="Lind A."/>
            <person name="Guilbaud C."/>
            <person name="Sands D.C."/>
            <person name="Jones C.D."/>
            <person name="Morris C.E."/>
            <person name="Dangl J.L."/>
        </authorList>
    </citation>
    <scope>NUCLEOTIDE SEQUENCE</scope>
    <source>
        <strain evidence="2">CC1417</strain>
    </source>
</reference>
<evidence type="ECO:0000256" key="1">
    <source>
        <dbReference type="SAM" id="SignalP"/>
    </source>
</evidence>
<dbReference type="AlphaFoldDB" id="A0AAU8LE28"/>
<proteinExistence type="predicted"/>
<gene>
    <name evidence="2" type="ORF">N011_20505</name>
</gene>
<evidence type="ECO:0008006" key="3">
    <source>
        <dbReference type="Google" id="ProtNLM"/>
    </source>
</evidence>
<sequence>MLKIVLLAAALGALTACGGGDISKAQSAVKKDLFDGETARFREDRVLYMPPNKTKVVCGEVNAKNKFGAYVGFQPYVVESLDTVPFAKFSSESAGEIRTTCSLAKP</sequence>
<organism evidence="2">
    <name type="scientific">Pseudomonas syringae CC1417</name>
    <dbReference type="NCBI Taxonomy" id="1357272"/>
    <lineage>
        <taxon>Bacteria</taxon>
        <taxon>Pseudomonadati</taxon>
        <taxon>Pseudomonadota</taxon>
        <taxon>Gammaproteobacteria</taxon>
        <taxon>Pseudomonadales</taxon>
        <taxon>Pseudomonadaceae</taxon>
        <taxon>Pseudomonas</taxon>
        <taxon>Pseudomonas syringae</taxon>
    </lineage>
</organism>
<dbReference type="PROSITE" id="PS51257">
    <property type="entry name" value="PROKAR_LIPOPROTEIN"/>
    <property type="match status" value="1"/>
</dbReference>
<reference evidence="2" key="2">
    <citation type="submission" date="2024-07" db="EMBL/GenBank/DDBJ databases">
        <title>A complete genome sequence for Pseudomonas syringae CC1417.</title>
        <authorList>
            <person name="Baltrus D.A."/>
        </authorList>
    </citation>
    <scope>NUCLEOTIDE SEQUENCE</scope>
    <source>
        <strain evidence="2">CC1417</strain>
    </source>
</reference>
<keyword evidence="1" id="KW-0732">Signal</keyword>
<feature type="signal peptide" evidence="1">
    <location>
        <begin position="1"/>
        <end position="18"/>
    </location>
</feature>
<dbReference type="RefSeq" id="WP_024696142.1">
    <property type="nucleotide sequence ID" value="NZ_CP159362.1"/>
</dbReference>
<protein>
    <recommendedName>
        <fullName evidence="3">Lipoprotein</fullName>
    </recommendedName>
</protein>